<evidence type="ECO:0000256" key="1">
    <source>
        <dbReference type="ARBA" id="ARBA00023015"/>
    </source>
</evidence>
<dbReference type="Pfam" id="PF00172">
    <property type="entry name" value="Zn_clus"/>
    <property type="match status" value="1"/>
</dbReference>
<gene>
    <name evidence="7" type="ORF">Z518_07234</name>
</gene>
<organism evidence="7 8">
    <name type="scientific">Rhinocladiella mackenziei CBS 650.93</name>
    <dbReference type="NCBI Taxonomy" id="1442369"/>
    <lineage>
        <taxon>Eukaryota</taxon>
        <taxon>Fungi</taxon>
        <taxon>Dikarya</taxon>
        <taxon>Ascomycota</taxon>
        <taxon>Pezizomycotina</taxon>
        <taxon>Eurotiomycetes</taxon>
        <taxon>Chaetothyriomycetidae</taxon>
        <taxon>Chaetothyriales</taxon>
        <taxon>Herpotrichiellaceae</taxon>
        <taxon>Rhinocladiella</taxon>
    </lineage>
</organism>
<dbReference type="AlphaFoldDB" id="A0A0D2IKB6"/>
<keyword evidence="1" id="KW-0805">Transcription regulation</keyword>
<keyword evidence="3" id="KW-0804">Transcription</keyword>
<feature type="domain" description="Zn(2)-C6 fungal-type" evidence="6">
    <location>
        <begin position="20"/>
        <end position="50"/>
    </location>
</feature>
<dbReference type="RefSeq" id="XP_013270817.1">
    <property type="nucleotide sequence ID" value="XM_013415363.1"/>
</dbReference>
<sequence length="469" mass="52441">MVGPPTGTVHRRTHTKSRKGCLTCKARRIKCGEERPQCQNCLSKQRICEYPITKETKKDRGKKASTVIDHTPTSSPERLPAEISPVSASFTLRDLRLFHHFLYFAYPSLPLGNQSVWTQDIPQLVHEFDPLMHALLALSASHISSLNGVEQDNCTALVHKGHAIAGLKEAFTKREHSSLESDVMLATCYALAFQSALVPTASLDFATFVRGCALVTEHIQNEGKNTRFKLPDDPSRCPTQFTASQQYEALCLPPGPILQVLMTKGIQSLRSAQQVAATHAAEQNFYFAIHSTLMGLQSSPSAGYTQFLSFYALWFKLAEDTLQFTALSTRDSSPILWAFFIGLQLLVVMLVHDAVQDFRAGQNHWRDLQKPVGKLTGMIEWLDAIDMKIAVTRRPHLEWPKIVVRETSSRFNLPVSSKARVLSKVEILKDVYFQPQTVMGSMLDLSASLTNWTNRLLDSSYGTVHNISL</sequence>
<dbReference type="EMBL" id="KN847479">
    <property type="protein sequence ID" value="KIX03681.1"/>
    <property type="molecule type" value="Genomic_DNA"/>
</dbReference>
<dbReference type="Gene3D" id="4.10.240.10">
    <property type="entry name" value="Zn(2)-C6 fungal-type DNA-binding domain"/>
    <property type="match status" value="1"/>
</dbReference>
<keyword evidence="4" id="KW-0539">Nucleus</keyword>
<evidence type="ECO:0000313" key="7">
    <source>
        <dbReference type="EMBL" id="KIX03681.1"/>
    </source>
</evidence>
<dbReference type="Proteomes" id="UP000053617">
    <property type="component" value="Unassembled WGS sequence"/>
</dbReference>
<name>A0A0D2IKB6_9EURO</name>
<dbReference type="GeneID" id="25295305"/>
<dbReference type="VEuPathDB" id="FungiDB:Z518_07234"/>
<dbReference type="PROSITE" id="PS00463">
    <property type="entry name" value="ZN2_CY6_FUNGAL_1"/>
    <property type="match status" value="1"/>
</dbReference>
<dbReference type="PROSITE" id="PS50048">
    <property type="entry name" value="ZN2_CY6_FUNGAL_2"/>
    <property type="match status" value="1"/>
</dbReference>
<evidence type="ECO:0000259" key="6">
    <source>
        <dbReference type="PROSITE" id="PS50048"/>
    </source>
</evidence>
<accession>A0A0D2IKB6</accession>
<evidence type="ECO:0000256" key="5">
    <source>
        <dbReference type="SAM" id="MobiDB-lite"/>
    </source>
</evidence>
<dbReference type="PANTHER" id="PTHR47784:SF7">
    <property type="entry name" value="ZN(II)2CYS6 TRANSCRIPTION FACTOR (EUROFUNG)"/>
    <property type="match status" value="1"/>
</dbReference>
<dbReference type="InterPro" id="IPR001138">
    <property type="entry name" value="Zn2Cys6_DnaBD"/>
</dbReference>
<protein>
    <recommendedName>
        <fullName evidence="6">Zn(2)-C6 fungal-type domain-containing protein</fullName>
    </recommendedName>
</protein>
<dbReference type="SUPFAM" id="SSF57701">
    <property type="entry name" value="Zn2/Cys6 DNA-binding domain"/>
    <property type="match status" value="1"/>
</dbReference>
<keyword evidence="2" id="KW-0238">DNA-binding</keyword>
<dbReference type="Pfam" id="PF11951">
    <property type="entry name" value="Fungal_trans_2"/>
    <property type="match status" value="1"/>
</dbReference>
<proteinExistence type="predicted"/>
<dbReference type="InterPro" id="IPR036864">
    <property type="entry name" value="Zn2-C6_fun-type_DNA-bd_sf"/>
</dbReference>
<dbReference type="GO" id="GO:0003677">
    <property type="term" value="F:DNA binding"/>
    <property type="evidence" value="ECO:0007669"/>
    <property type="project" value="UniProtKB-KW"/>
</dbReference>
<dbReference type="InterPro" id="IPR021858">
    <property type="entry name" value="Fun_TF"/>
</dbReference>
<dbReference type="CDD" id="cd00067">
    <property type="entry name" value="GAL4"/>
    <property type="match status" value="1"/>
</dbReference>
<dbReference type="SMART" id="SM00066">
    <property type="entry name" value="GAL4"/>
    <property type="match status" value="1"/>
</dbReference>
<feature type="region of interest" description="Disordered" evidence="5">
    <location>
        <begin position="59"/>
        <end position="80"/>
    </location>
</feature>
<evidence type="ECO:0000256" key="2">
    <source>
        <dbReference type="ARBA" id="ARBA00023125"/>
    </source>
</evidence>
<dbReference type="HOGENOM" id="CLU_027371_4_0_1"/>
<dbReference type="PRINTS" id="PR00755">
    <property type="entry name" value="AFLATOXINBRP"/>
</dbReference>
<reference evidence="7 8" key="1">
    <citation type="submission" date="2015-01" db="EMBL/GenBank/DDBJ databases">
        <title>The Genome Sequence of Rhinocladiella mackenzie CBS 650.93.</title>
        <authorList>
            <consortium name="The Broad Institute Genomics Platform"/>
            <person name="Cuomo C."/>
            <person name="de Hoog S."/>
            <person name="Gorbushina A."/>
            <person name="Stielow B."/>
            <person name="Teixiera M."/>
            <person name="Abouelleil A."/>
            <person name="Chapman S.B."/>
            <person name="Priest M."/>
            <person name="Young S.K."/>
            <person name="Wortman J."/>
            <person name="Nusbaum C."/>
            <person name="Birren B."/>
        </authorList>
    </citation>
    <scope>NUCLEOTIDE SEQUENCE [LARGE SCALE GENOMIC DNA]</scope>
    <source>
        <strain evidence="7 8">CBS 650.93</strain>
    </source>
</reference>
<dbReference type="GO" id="GO:0008270">
    <property type="term" value="F:zinc ion binding"/>
    <property type="evidence" value="ECO:0007669"/>
    <property type="project" value="InterPro"/>
</dbReference>
<evidence type="ECO:0000313" key="8">
    <source>
        <dbReference type="Proteomes" id="UP000053617"/>
    </source>
</evidence>
<dbReference type="InterPro" id="IPR053157">
    <property type="entry name" value="Sterol_Uptake_Regulator"/>
</dbReference>
<dbReference type="PANTHER" id="PTHR47784">
    <property type="entry name" value="STEROL UPTAKE CONTROL PROTEIN 2"/>
    <property type="match status" value="1"/>
</dbReference>
<evidence type="ECO:0000256" key="3">
    <source>
        <dbReference type="ARBA" id="ARBA00023163"/>
    </source>
</evidence>
<evidence type="ECO:0000256" key="4">
    <source>
        <dbReference type="ARBA" id="ARBA00023242"/>
    </source>
</evidence>
<dbReference type="STRING" id="1442369.A0A0D2IKB6"/>
<keyword evidence="8" id="KW-1185">Reference proteome</keyword>
<dbReference type="OrthoDB" id="416217at2759"/>
<dbReference type="GO" id="GO:0001228">
    <property type="term" value="F:DNA-binding transcription activator activity, RNA polymerase II-specific"/>
    <property type="evidence" value="ECO:0007669"/>
    <property type="project" value="TreeGrafter"/>
</dbReference>